<sequence length="112" mass="12396">MHELSICQSIFGVVTKHAGERRVRAVNVKVGHLRQIVPDTLVYCWSLVTQDTPLDGAELRVEHVPARIRCTECEHTETITAPILLCGGCGSQRVEIVSGEEFLITSLELAEE</sequence>
<dbReference type="GO" id="GO:0008270">
    <property type="term" value="F:zinc ion binding"/>
    <property type="evidence" value="ECO:0007669"/>
    <property type="project" value="UniProtKB-UniRule"/>
</dbReference>
<evidence type="ECO:0000256" key="3">
    <source>
        <dbReference type="ARBA" id="ARBA00022833"/>
    </source>
</evidence>
<dbReference type="KEGG" id="tbi:Tbis_3220"/>
<accession>D6Y8U8</accession>
<feature type="binding site" evidence="4">
    <location>
        <position position="73"/>
    </location>
    <ligand>
        <name>Zn(2+)</name>
        <dbReference type="ChEBI" id="CHEBI:29105"/>
    </ligand>
</feature>
<organism evidence="5 6">
    <name type="scientific">Thermobispora bispora (strain ATCC 19993 / DSM 43833 / CBS 139.67 / JCM 10125 / KCTC 9307 / NBRC 14880 / R51)</name>
    <dbReference type="NCBI Taxonomy" id="469371"/>
    <lineage>
        <taxon>Bacteria</taxon>
        <taxon>Bacillati</taxon>
        <taxon>Actinomycetota</taxon>
        <taxon>Actinomycetes</taxon>
        <taxon>Streptosporangiales</taxon>
        <taxon>Streptosporangiaceae</taxon>
        <taxon>Thermobispora</taxon>
    </lineage>
</organism>
<dbReference type="Gene3D" id="3.30.2320.80">
    <property type="match status" value="1"/>
</dbReference>
<dbReference type="PIRSF" id="PIRSF004761">
    <property type="entry name" value="Hydrgn_mat_HypA"/>
    <property type="match status" value="1"/>
</dbReference>
<keyword evidence="2 4" id="KW-0479">Metal-binding</keyword>
<keyword evidence="1 4" id="KW-0533">Nickel</keyword>
<reference evidence="5 6" key="1">
    <citation type="submission" date="2010-01" db="EMBL/GenBank/DDBJ databases">
        <title>The complete genome of Thermobispora bispora DSM 43833.</title>
        <authorList>
            <consortium name="US DOE Joint Genome Institute (JGI-PGF)"/>
            <person name="Lucas S."/>
            <person name="Copeland A."/>
            <person name="Lapidus A."/>
            <person name="Glavina del Rio T."/>
            <person name="Dalin E."/>
            <person name="Tice H."/>
            <person name="Bruce D."/>
            <person name="Goodwin L."/>
            <person name="Pitluck S."/>
            <person name="Kyrpides N."/>
            <person name="Mavromatis K."/>
            <person name="Ivanova N."/>
            <person name="Mikhailova N."/>
            <person name="Chertkov O."/>
            <person name="Brettin T."/>
            <person name="Detter J.C."/>
            <person name="Han C."/>
            <person name="Larimer F."/>
            <person name="Land M."/>
            <person name="Hauser L."/>
            <person name="Markowitz V."/>
            <person name="Cheng J.-F."/>
            <person name="Hugenholtz P."/>
            <person name="Woyke T."/>
            <person name="Wu D."/>
            <person name="Jando M."/>
            <person name="Schneider S."/>
            <person name="Klenk H.-P."/>
            <person name="Eisen J.A."/>
        </authorList>
    </citation>
    <scope>NUCLEOTIDE SEQUENCE [LARGE SCALE GENOMIC DNA]</scope>
    <source>
        <strain evidence="6">ATCC 19993 / DSM 43833 / CBS 139.67 / JCM 10125 / KCTC 9307 / NBRC 14880 / R51</strain>
    </source>
</reference>
<dbReference type="InterPro" id="IPR000688">
    <property type="entry name" value="HypA/HybF"/>
</dbReference>
<evidence type="ECO:0000256" key="4">
    <source>
        <dbReference type="HAMAP-Rule" id="MF_00213"/>
    </source>
</evidence>
<dbReference type="Proteomes" id="UP000006640">
    <property type="component" value="Chromosome"/>
</dbReference>
<feature type="binding site" evidence="4">
    <location>
        <position position="70"/>
    </location>
    <ligand>
        <name>Zn(2+)</name>
        <dbReference type="ChEBI" id="CHEBI:29105"/>
    </ligand>
</feature>
<gene>
    <name evidence="4" type="primary">hypA</name>
    <name evidence="5" type="ordered locus">Tbis_3220</name>
</gene>
<evidence type="ECO:0000256" key="1">
    <source>
        <dbReference type="ARBA" id="ARBA00022596"/>
    </source>
</evidence>
<dbReference type="eggNOG" id="COG0375">
    <property type="taxonomic scope" value="Bacteria"/>
</dbReference>
<dbReference type="HOGENOM" id="CLU_126929_3_0_11"/>
<comment type="similarity">
    <text evidence="4">Belongs to the HypA/HybF family.</text>
</comment>
<feature type="binding site" evidence="4">
    <location>
        <position position="86"/>
    </location>
    <ligand>
        <name>Zn(2+)</name>
        <dbReference type="ChEBI" id="CHEBI:29105"/>
    </ligand>
</feature>
<proteinExistence type="inferred from homology"/>
<evidence type="ECO:0000313" key="6">
    <source>
        <dbReference type="Proteomes" id="UP000006640"/>
    </source>
</evidence>
<comment type="function">
    <text evidence="4">Involved in the maturation of [NiFe] hydrogenases. Required for nickel insertion into the metal center of the hydrogenase.</text>
</comment>
<dbReference type="HAMAP" id="MF_00213">
    <property type="entry name" value="HypA_HybF"/>
    <property type="match status" value="1"/>
</dbReference>
<dbReference type="Pfam" id="PF01155">
    <property type="entry name" value="HypA"/>
    <property type="match status" value="1"/>
</dbReference>
<keyword evidence="6" id="KW-1185">Reference proteome</keyword>
<dbReference type="STRING" id="469371.Tbis_3220"/>
<dbReference type="PANTHER" id="PTHR34535">
    <property type="entry name" value="HYDROGENASE MATURATION FACTOR HYPA"/>
    <property type="match status" value="1"/>
</dbReference>
<evidence type="ECO:0000256" key="2">
    <source>
        <dbReference type="ARBA" id="ARBA00022723"/>
    </source>
</evidence>
<dbReference type="OrthoDB" id="288014at2"/>
<dbReference type="RefSeq" id="WP_013133443.1">
    <property type="nucleotide sequence ID" value="NC_014165.1"/>
</dbReference>
<dbReference type="GO" id="GO:0051604">
    <property type="term" value="P:protein maturation"/>
    <property type="evidence" value="ECO:0007669"/>
    <property type="project" value="InterPro"/>
</dbReference>
<feature type="binding site" evidence="4">
    <location>
        <position position="2"/>
    </location>
    <ligand>
        <name>Ni(2+)</name>
        <dbReference type="ChEBI" id="CHEBI:49786"/>
    </ligand>
</feature>
<name>D6Y8U8_THEBD</name>
<keyword evidence="3 4" id="KW-0862">Zinc</keyword>
<dbReference type="GO" id="GO:0016151">
    <property type="term" value="F:nickel cation binding"/>
    <property type="evidence" value="ECO:0007669"/>
    <property type="project" value="UniProtKB-UniRule"/>
</dbReference>
<evidence type="ECO:0000313" key="5">
    <source>
        <dbReference type="EMBL" id="ADG89910.1"/>
    </source>
</evidence>
<dbReference type="AlphaFoldDB" id="D6Y8U8"/>
<dbReference type="EMBL" id="CP001874">
    <property type="protein sequence ID" value="ADG89910.1"/>
    <property type="molecule type" value="Genomic_DNA"/>
</dbReference>
<protein>
    <recommendedName>
        <fullName evidence="4">Hydrogenase maturation factor HypA</fullName>
    </recommendedName>
</protein>
<feature type="binding site" evidence="4">
    <location>
        <position position="89"/>
    </location>
    <ligand>
        <name>Zn(2+)</name>
        <dbReference type="ChEBI" id="CHEBI:29105"/>
    </ligand>
</feature>
<dbReference type="PANTHER" id="PTHR34535:SF3">
    <property type="entry name" value="HYDROGENASE MATURATION FACTOR HYPA"/>
    <property type="match status" value="1"/>
</dbReference>